<dbReference type="GeneID" id="19202412"/>
<organism evidence="1 2">
    <name type="scientific">Coniophora puteana (strain RWD-64-598)</name>
    <name type="common">Brown rot fungus</name>
    <dbReference type="NCBI Taxonomy" id="741705"/>
    <lineage>
        <taxon>Eukaryota</taxon>
        <taxon>Fungi</taxon>
        <taxon>Dikarya</taxon>
        <taxon>Basidiomycota</taxon>
        <taxon>Agaricomycotina</taxon>
        <taxon>Agaricomycetes</taxon>
        <taxon>Agaricomycetidae</taxon>
        <taxon>Boletales</taxon>
        <taxon>Coniophorineae</taxon>
        <taxon>Coniophoraceae</taxon>
        <taxon>Coniophora</taxon>
    </lineage>
</organism>
<proteinExistence type="predicted"/>
<gene>
    <name evidence="1" type="ORF">CONPUDRAFT_147998</name>
</gene>
<feature type="non-terminal residue" evidence="1">
    <location>
        <position position="158"/>
    </location>
</feature>
<dbReference type="KEGG" id="cput:CONPUDRAFT_147998"/>
<dbReference type="AlphaFoldDB" id="R7SCE7"/>
<evidence type="ECO:0000313" key="1">
    <source>
        <dbReference type="EMBL" id="EIW73846.1"/>
    </source>
</evidence>
<accession>R7SCE7</accession>
<dbReference type="Proteomes" id="UP000053558">
    <property type="component" value="Unassembled WGS sequence"/>
</dbReference>
<name>R7SCE7_CONPW</name>
<reference evidence="2" key="1">
    <citation type="journal article" date="2012" name="Science">
        <title>The Paleozoic origin of enzymatic lignin decomposition reconstructed from 31 fungal genomes.</title>
        <authorList>
            <person name="Floudas D."/>
            <person name="Binder M."/>
            <person name="Riley R."/>
            <person name="Barry K."/>
            <person name="Blanchette R.A."/>
            <person name="Henrissat B."/>
            <person name="Martinez A.T."/>
            <person name="Otillar R."/>
            <person name="Spatafora J.W."/>
            <person name="Yadav J.S."/>
            <person name="Aerts A."/>
            <person name="Benoit I."/>
            <person name="Boyd A."/>
            <person name="Carlson A."/>
            <person name="Copeland A."/>
            <person name="Coutinho P.M."/>
            <person name="de Vries R.P."/>
            <person name="Ferreira P."/>
            <person name="Findley K."/>
            <person name="Foster B."/>
            <person name="Gaskell J."/>
            <person name="Glotzer D."/>
            <person name="Gorecki P."/>
            <person name="Heitman J."/>
            <person name="Hesse C."/>
            <person name="Hori C."/>
            <person name="Igarashi K."/>
            <person name="Jurgens J.A."/>
            <person name="Kallen N."/>
            <person name="Kersten P."/>
            <person name="Kohler A."/>
            <person name="Kuees U."/>
            <person name="Kumar T.K.A."/>
            <person name="Kuo A."/>
            <person name="LaButti K."/>
            <person name="Larrondo L.F."/>
            <person name="Lindquist E."/>
            <person name="Ling A."/>
            <person name="Lombard V."/>
            <person name="Lucas S."/>
            <person name="Lundell T."/>
            <person name="Martin R."/>
            <person name="McLaughlin D.J."/>
            <person name="Morgenstern I."/>
            <person name="Morin E."/>
            <person name="Murat C."/>
            <person name="Nagy L.G."/>
            <person name="Nolan M."/>
            <person name="Ohm R.A."/>
            <person name="Patyshakuliyeva A."/>
            <person name="Rokas A."/>
            <person name="Ruiz-Duenas F.J."/>
            <person name="Sabat G."/>
            <person name="Salamov A."/>
            <person name="Samejima M."/>
            <person name="Schmutz J."/>
            <person name="Slot J.C."/>
            <person name="St John F."/>
            <person name="Stenlid J."/>
            <person name="Sun H."/>
            <person name="Sun S."/>
            <person name="Syed K."/>
            <person name="Tsang A."/>
            <person name="Wiebenga A."/>
            <person name="Young D."/>
            <person name="Pisabarro A."/>
            <person name="Eastwood D.C."/>
            <person name="Martin F."/>
            <person name="Cullen D."/>
            <person name="Grigoriev I.V."/>
            <person name="Hibbett D.S."/>
        </authorList>
    </citation>
    <scope>NUCLEOTIDE SEQUENCE [LARGE SCALE GENOMIC DNA]</scope>
    <source>
        <strain evidence="2">RWD-64-598 SS2</strain>
    </source>
</reference>
<protein>
    <submittedName>
        <fullName evidence="1">Uncharacterized protein</fullName>
    </submittedName>
</protein>
<dbReference type="RefSeq" id="XP_007775977.1">
    <property type="nucleotide sequence ID" value="XM_007777787.1"/>
</dbReference>
<dbReference type="EMBL" id="JH711634">
    <property type="protein sequence ID" value="EIW73846.1"/>
    <property type="molecule type" value="Genomic_DNA"/>
</dbReference>
<evidence type="ECO:0000313" key="2">
    <source>
        <dbReference type="Proteomes" id="UP000053558"/>
    </source>
</evidence>
<sequence>MIQCSLLDDLNVPWGSHSYVDSSENMFHVVSKEGDTMKSARAPMKYHQVLHTLSYKIELYKGILNHLRGEEVINVNPFKLTCTQTRVCVLIFYLFQVRDEYIAEMEDPSADRSPTLEYHVWLHYTGGSFSCKAARDLQSLHGVTFDVVKSNERSIFDE</sequence>
<keyword evidence="2" id="KW-1185">Reference proteome</keyword>